<keyword evidence="3" id="KW-0862">Zinc</keyword>
<feature type="region of interest" description="Disordered" evidence="5">
    <location>
        <begin position="184"/>
        <end position="209"/>
    </location>
</feature>
<dbReference type="GO" id="GO:0046872">
    <property type="term" value="F:metal ion binding"/>
    <property type="evidence" value="ECO:0007669"/>
    <property type="project" value="UniProtKB-KW"/>
</dbReference>
<protein>
    <recommendedName>
        <fullName evidence="8">Rpr2-domain-containing protein</fullName>
    </recommendedName>
</protein>
<reference evidence="6 7" key="1">
    <citation type="submission" date="2021-11" db="EMBL/GenBank/DDBJ databases">
        <title>Black yeast isolated from Biological Soil Crust.</title>
        <authorList>
            <person name="Kurbessoian T."/>
        </authorList>
    </citation>
    <scope>NUCLEOTIDE SEQUENCE [LARGE SCALE GENOMIC DNA]</scope>
    <source>
        <strain evidence="6 7">CCFEE 5522</strain>
    </source>
</reference>
<evidence type="ECO:0000256" key="2">
    <source>
        <dbReference type="ARBA" id="ARBA00022723"/>
    </source>
</evidence>
<evidence type="ECO:0000313" key="6">
    <source>
        <dbReference type="EMBL" id="KAK4548335.1"/>
    </source>
</evidence>
<comment type="similarity">
    <text evidence="4">Belongs to the eukaryotic/archaeal RNase P protein component 4 family.</text>
</comment>
<accession>A0AAV9JSA0</accession>
<evidence type="ECO:0000256" key="4">
    <source>
        <dbReference type="ARBA" id="ARBA00038402"/>
    </source>
</evidence>
<keyword evidence="2" id="KW-0479">Metal-binding</keyword>
<dbReference type="PANTHER" id="PTHR14742">
    <property type="entry name" value="RIBONUCLEASE P SUBUNIT P21"/>
    <property type="match status" value="1"/>
</dbReference>
<dbReference type="AlphaFoldDB" id="A0AAV9JSA0"/>
<gene>
    <name evidence="6" type="ORF">LTR36_010205</name>
</gene>
<dbReference type="Gene3D" id="6.20.50.20">
    <property type="match status" value="1"/>
</dbReference>
<dbReference type="EMBL" id="JAVFHQ010000008">
    <property type="protein sequence ID" value="KAK4548335.1"/>
    <property type="molecule type" value="Genomic_DNA"/>
</dbReference>
<evidence type="ECO:0000256" key="3">
    <source>
        <dbReference type="ARBA" id="ARBA00022833"/>
    </source>
</evidence>
<organism evidence="6 7">
    <name type="scientific">Oleoguttula mirabilis</name>
    <dbReference type="NCBI Taxonomy" id="1507867"/>
    <lineage>
        <taxon>Eukaryota</taxon>
        <taxon>Fungi</taxon>
        <taxon>Dikarya</taxon>
        <taxon>Ascomycota</taxon>
        <taxon>Pezizomycotina</taxon>
        <taxon>Dothideomycetes</taxon>
        <taxon>Dothideomycetidae</taxon>
        <taxon>Mycosphaerellales</taxon>
        <taxon>Teratosphaeriaceae</taxon>
        <taxon>Oleoguttula</taxon>
    </lineage>
</organism>
<sequence>MVKDKTKKGGVPNKHLHARISYLQQAATYLTLQGQGRPFKPLECENRIALPITEGRIFTGTSSIPDGGQAGESTRRKTCATIESKGGNFTEAFMSRQDVATDRLHSGGLPLHLSMHLRQVALKSQIRLHADIKHTLCNTCSTVLLDGQTCMKYSENLSRGGKKPHADVLVLECGVCGAKKRFPVGAKRQKRKVERQQAPPEISEAPSLVEEQCVHGAGERAAGD</sequence>
<dbReference type="Proteomes" id="UP001324427">
    <property type="component" value="Unassembled WGS sequence"/>
</dbReference>
<evidence type="ECO:0000313" key="7">
    <source>
        <dbReference type="Proteomes" id="UP001324427"/>
    </source>
</evidence>
<dbReference type="PANTHER" id="PTHR14742:SF0">
    <property type="entry name" value="RIBONUCLEASE P PROTEIN SUBUNIT P21"/>
    <property type="match status" value="1"/>
</dbReference>
<dbReference type="Pfam" id="PF04032">
    <property type="entry name" value="Rpr2"/>
    <property type="match status" value="1"/>
</dbReference>
<feature type="compositionally biased region" description="Basic residues" evidence="5">
    <location>
        <begin position="184"/>
        <end position="193"/>
    </location>
</feature>
<keyword evidence="1" id="KW-0819">tRNA processing</keyword>
<keyword evidence="7" id="KW-1185">Reference proteome</keyword>
<name>A0AAV9JSA0_9PEZI</name>
<evidence type="ECO:0000256" key="5">
    <source>
        <dbReference type="SAM" id="MobiDB-lite"/>
    </source>
</evidence>
<dbReference type="GO" id="GO:0005655">
    <property type="term" value="C:nucleolar ribonuclease P complex"/>
    <property type="evidence" value="ECO:0007669"/>
    <property type="project" value="TreeGrafter"/>
</dbReference>
<comment type="caution">
    <text evidence="6">The sequence shown here is derived from an EMBL/GenBank/DDBJ whole genome shotgun (WGS) entry which is preliminary data.</text>
</comment>
<dbReference type="InterPro" id="IPR007175">
    <property type="entry name" value="Rpr2/Snm1/Rpp21"/>
</dbReference>
<proteinExistence type="inferred from homology"/>
<dbReference type="GO" id="GO:0008033">
    <property type="term" value="P:tRNA processing"/>
    <property type="evidence" value="ECO:0007669"/>
    <property type="project" value="UniProtKB-KW"/>
</dbReference>
<evidence type="ECO:0000256" key="1">
    <source>
        <dbReference type="ARBA" id="ARBA00022694"/>
    </source>
</evidence>
<evidence type="ECO:0008006" key="8">
    <source>
        <dbReference type="Google" id="ProtNLM"/>
    </source>
</evidence>